<dbReference type="Pfam" id="PF00092">
    <property type="entry name" value="VWA"/>
    <property type="match status" value="1"/>
</dbReference>
<organism evidence="2 3">
    <name type="scientific">Steinernema glaseri</name>
    <dbReference type="NCBI Taxonomy" id="37863"/>
    <lineage>
        <taxon>Eukaryota</taxon>
        <taxon>Metazoa</taxon>
        <taxon>Ecdysozoa</taxon>
        <taxon>Nematoda</taxon>
        <taxon>Chromadorea</taxon>
        <taxon>Rhabditida</taxon>
        <taxon>Tylenchina</taxon>
        <taxon>Panagrolaimomorpha</taxon>
        <taxon>Strongyloidoidea</taxon>
        <taxon>Steinernematidae</taxon>
        <taxon>Steinernema</taxon>
    </lineage>
</organism>
<dbReference type="Proteomes" id="UP000095287">
    <property type="component" value="Unplaced"/>
</dbReference>
<evidence type="ECO:0000313" key="3">
    <source>
        <dbReference type="WBParaSite" id="L893_g2054.t1"/>
    </source>
</evidence>
<protein>
    <submittedName>
        <fullName evidence="3">VWFA domain-containing protein</fullName>
    </submittedName>
</protein>
<name>A0A1I7YXL9_9BILA</name>
<dbReference type="AlphaFoldDB" id="A0A1I7YXL9"/>
<feature type="domain" description="VWFA" evidence="1">
    <location>
        <begin position="92"/>
        <end position="174"/>
    </location>
</feature>
<dbReference type="WBParaSite" id="L893_g2054.t1">
    <property type="protein sequence ID" value="L893_g2054.t1"/>
    <property type="gene ID" value="L893_g2054"/>
</dbReference>
<evidence type="ECO:0000313" key="2">
    <source>
        <dbReference type="Proteomes" id="UP000095287"/>
    </source>
</evidence>
<dbReference type="InterPro" id="IPR036465">
    <property type="entry name" value="vWFA_dom_sf"/>
</dbReference>
<accession>A0A1I7YXL9</accession>
<dbReference type="Gene3D" id="3.40.50.410">
    <property type="entry name" value="von Willebrand factor, type A domain"/>
    <property type="match status" value="1"/>
</dbReference>
<sequence>MELGHKIDVESLDTNFSFHFQQYTGDKWKVYVDARVRQFVTEISRVLISCMELKTQKNMSGEKEPKTSLEKVEELQKIAKIVSEPCLNDPIDLVIVLDISTPIANQFDAQKQIALDIVRRAKAKDFPKRIRVALVTFNHNATLRFGFAAHESQDEVLFTLDKVEHTGGQTSLVS</sequence>
<dbReference type="SUPFAM" id="SSF53300">
    <property type="entry name" value="vWA-like"/>
    <property type="match status" value="1"/>
</dbReference>
<dbReference type="PROSITE" id="PS50234">
    <property type="entry name" value="VWFA"/>
    <property type="match status" value="1"/>
</dbReference>
<evidence type="ECO:0000259" key="1">
    <source>
        <dbReference type="PROSITE" id="PS50234"/>
    </source>
</evidence>
<dbReference type="InterPro" id="IPR002035">
    <property type="entry name" value="VWF_A"/>
</dbReference>
<proteinExistence type="predicted"/>
<keyword evidence="2" id="KW-1185">Reference proteome</keyword>
<reference evidence="3" key="1">
    <citation type="submission" date="2016-11" db="UniProtKB">
        <authorList>
            <consortium name="WormBaseParasite"/>
        </authorList>
    </citation>
    <scope>IDENTIFICATION</scope>
</reference>